<dbReference type="InterPro" id="IPR052741">
    <property type="entry name" value="Mitochondrial_HTD2"/>
</dbReference>
<dbReference type="EMBL" id="JALNMJ010000019">
    <property type="protein sequence ID" value="MCK7614847.1"/>
    <property type="molecule type" value="Genomic_DNA"/>
</dbReference>
<reference evidence="3" key="1">
    <citation type="submission" date="2022-04" db="EMBL/GenBank/DDBJ databases">
        <title>Roseibium sp. CAU 1639 isolated from mud.</title>
        <authorList>
            <person name="Kim W."/>
        </authorList>
    </citation>
    <scope>NUCLEOTIDE SEQUENCE</scope>
    <source>
        <strain evidence="3">CAU 1639</strain>
    </source>
</reference>
<evidence type="ECO:0000313" key="4">
    <source>
        <dbReference type="Proteomes" id="UP001431221"/>
    </source>
</evidence>
<gene>
    <name evidence="3" type="ORF">M0H32_21970</name>
</gene>
<dbReference type="Pfam" id="PF13452">
    <property type="entry name" value="FAS1_DH_region"/>
    <property type="match status" value="1"/>
</dbReference>
<proteinExistence type="predicted"/>
<dbReference type="Proteomes" id="UP001431221">
    <property type="component" value="Unassembled WGS sequence"/>
</dbReference>
<organism evidence="3 4">
    <name type="scientific">Roseibium sediminicola</name>
    <dbReference type="NCBI Taxonomy" id="2933272"/>
    <lineage>
        <taxon>Bacteria</taxon>
        <taxon>Pseudomonadati</taxon>
        <taxon>Pseudomonadota</taxon>
        <taxon>Alphaproteobacteria</taxon>
        <taxon>Hyphomicrobiales</taxon>
        <taxon>Stappiaceae</taxon>
        <taxon>Roseibium</taxon>
    </lineage>
</organism>
<accession>A0ABT0H0L9</accession>
<dbReference type="PANTHER" id="PTHR28152:SF1">
    <property type="entry name" value="HYDROXYACYL-THIOESTER DEHYDRATASE TYPE 2, MITOCHONDRIAL"/>
    <property type="match status" value="1"/>
</dbReference>
<name>A0ABT0H0L9_9HYPH</name>
<dbReference type="PANTHER" id="PTHR28152">
    <property type="entry name" value="HYDROXYACYL-THIOESTER DEHYDRATASE TYPE 2, MITOCHONDRIAL"/>
    <property type="match status" value="1"/>
</dbReference>
<dbReference type="RefSeq" id="WP_248157668.1">
    <property type="nucleotide sequence ID" value="NZ_JALNMJ010000019.1"/>
</dbReference>
<dbReference type="InterPro" id="IPR029069">
    <property type="entry name" value="HotDog_dom_sf"/>
</dbReference>
<dbReference type="Gene3D" id="3.10.129.10">
    <property type="entry name" value="Hotdog Thioesterase"/>
    <property type="match status" value="2"/>
</dbReference>
<protein>
    <submittedName>
        <fullName evidence="3">MaoC family dehydratase N-terminal domain-containing protein</fullName>
    </submittedName>
</protein>
<evidence type="ECO:0000256" key="1">
    <source>
        <dbReference type="SAM" id="MobiDB-lite"/>
    </source>
</evidence>
<evidence type="ECO:0000259" key="2">
    <source>
        <dbReference type="Pfam" id="PF13452"/>
    </source>
</evidence>
<dbReference type="SUPFAM" id="SSF54637">
    <property type="entry name" value="Thioesterase/thiol ester dehydrase-isomerase"/>
    <property type="match status" value="2"/>
</dbReference>
<dbReference type="InterPro" id="IPR039569">
    <property type="entry name" value="FAS1-like_DH_region"/>
</dbReference>
<feature type="region of interest" description="Disordered" evidence="1">
    <location>
        <begin position="149"/>
        <end position="171"/>
    </location>
</feature>
<evidence type="ECO:0000313" key="3">
    <source>
        <dbReference type="EMBL" id="MCK7614847.1"/>
    </source>
</evidence>
<comment type="caution">
    <text evidence="3">The sequence shown here is derived from an EMBL/GenBank/DDBJ whole genome shotgun (WGS) entry which is preliminary data.</text>
</comment>
<feature type="domain" description="FAS1-like dehydratase" evidence="2">
    <location>
        <begin position="26"/>
        <end position="140"/>
    </location>
</feature>
<keyword evidence="4" id="KW-1185">Reference proteome</keyword>
<sequence length="281" mass="30370">MSLDIDHLRGWIGREDSASEVLSPALIRQFNATFDRSSGETPGDVAPLLVHFCLAQPTVPTTELGPDGHAARGGFLPPVPLPRRMWAGGAFSFYGDILIGDEVTRRSVVKDVVLKTGRTGPLCFVTVEHEVTANGRPVLTERQDIVYREAPAKGQSPAKPAADPAPLGEKSTQITPSAAYLFRYSAMTFNGHRIHYDKDYVRDVEGYPGLIVHGPLQATLLCQFAADLKGTRPATFSFRSIGTIFDTNDFTINAVEAEDGGLRLWTAQAGGPTAMEASASW</sequence>